<dbReference type="EMBL" id="CP092086">
    <property type="protein sequence ID" value="UUO00230.1"/>
    <property type="molecule type" value="Genomic_DNA"/>
</dbReference>
<gene>
    <name evidence="1" type="ORF">I9054_021790</name>
    <name evidence="2" type="ORF">I9054_022265</name>
</gene>
<dbReference type="RefSeq" id="WP_004676056.1">
    <property type="nucleotide sequence ID" value="NZ_CP066122.1"/>
</dbReference>
<organism evidence="2 3">
    <name type="scientific">Acinetobacter bereziniae</name>
    <name type="common">Acinetobacter genomosp. 10</name>
    <dbReference type="NCBI Taxonomy" id="106648"/>
    <lineage>
        <taxon>Bacteria</taxon>
        <taxon>Pseudomonadati</taxon>
        <taxon>Pseudomonadota</taxon>
        <taxon>Gammaproteobacteria</taxon>
        <taxon>Moraxellales</taxon>
        <taxon>Moraxellaceae</taxon>
        <taxon>Acinetobacter</taxon>
    </lineage>
</organism>
<sequence>MSVQERLNKSTVQFLKIAHHVVFARKRYENGRQIVVALIYIAQDAHPIAAITGTDRFWDCHDISKATRSIRRHNKNCLILDRRDFIFEKTEDLKGFNGIH</sequence>
<dbReference type="AlphaFoldDB" id="A0A7T4PAY9"/>
<geneLocation type="plasmid" evidence="2 3">
    <name>unnamed</name>
</geneLocation>
<evidence type="ECO:0000313" key="2">
    <source>
        <dbReference type="EMBL" id="UUO00230.1"/>
    </source>
</evidence>
<reference evidence="2" key="1">
    <citation type="submission" date="2022-02" db="EMBL/GenBank/DDBJ databases">
        <title>Characterization of Tn125 harboring carbapenem-resistant Acinetobacter bereziniae clinical isolates.</title>
        <authorList>
            <person name="Wong N.-K."/>
            <person name="Pan Q."/>
        </authorList>
    </citation>
    <scope>NUCLEOTIDE SEQUENCE</scope>
    <source>
        <strain evidence="2">GD03393</strain>
        <plasmid evidence="2">unnamed</plasmid>
    </source>
</reference>
<dbReference type="Proteomes" id="UP000644140">
    <property type="component" value="Plasmid unnamed"/>
</dbReference>
<dbReference type="EMBL" id="CP092086">
    <property type="protein sequence ID" value="UUO00147.1"/>
    <property type="molecule type" value="Genomic_DNA"/>
</dbReference>
<evidence type="ECO:0000313" key="1">
    <source>
        <dbReference type="EMBL" id="UUO00147.1"/>
    </source>
</evidence>
<protein>
    <submittedName>
        <fullName evidence="2">Uncharacterized protein</fullName>
    </submittedName>
</protein>
<evidence type="ECO:0000313" key="3">
    <source>
        <dbReference type="Proteomes" id="UP000644140"/>
    </source>
</evidence>
<accession>A0A7T4PAY9</accession>
<keyword evidence="2" id="KW-0614">Plasmid</keyword>
<name>A0A7T4PAY9_ACIBZ</name>
<proteinExistence type="predicted"/>